<dbReference type="CDD" id="cd05483">
    <property type="entry name" value="retropepsin_like_bacteria"/>
    <property type="match status" value="1"/>
</dbReference>
<gene>
    <name evidence="2" type="ORF">BOW51_01885</name>
</gene>
<evidence type="ECO:0000313" key="2">
    <source>
        <dbReference type="EMBL" id="OOZ37507.1"/>
    </source>
</evidence>
<protein>
    <submittedName>
        <fullName evidence="2">Aspartyl protease</fullName>
    </submittedName>
</protein>
<dbReference type="Pfam" id="PF13975">
    <property type="entry name" value="gag-asp_proteas"/>
    <property type="match status" value="1"/>
</dbReference>
<dbReference type="InterPro" id="IPR011969">
    <property type="entry name" value="Clan_AA_Asp_peptidase_C"/>
</dbReference>
<dbReference type="AlphaFoldDB" id="A0A1T2KXC0"/>
<evidence type="ECO:0000313" key="3">
    <source>
        <dbReference type="Proteomes" id="UP000190896"/>
    </source>
</evidence>
<dbReference type="PROSITE" id="PS00141">
    <property type="entry name" value="ASP_PROTEASE"/>
    <property type="match status" value="1"/>
</dbReference>
<dbReference type="SUPFAM" id="SSF50630">
    <property type="entry name" value="Acid proteases"/>
    <property type="match status" value="1"/>
</dbReference>
<keyword evidence="1" id="KW-0472">Membrane</keyword>
<dbReference type="InterPro" id="IPR001969">
    <property type="entry name" value="Aspartic_peptidase_AS"/>
</dbReference>
<reference evidence="2 3" key="1">
    <citation type="submission" date="2016-11" db="EMBL/GenBank/DDBJ databases">
        <title>Mixed transmission modes and dynamic genome evolution in an obligate animal-bacterial symbiosis.</title>
        <authorList>
            <person name="Russell S.L."/>
            <person name="Corbett-Detig R.B."/>
            <person name="Cavanaugh C.M."/>
        </authorList>
    </citation>
    <scope>NUCLEOTIDE SEQUENCE [LARGE SCALE GENOMIC DNA]</scope>
    <source>
        <strain evidence="2">Se-Cadez</strain>
    </source>
</reference>
<keyword evidence="3" id="KW-1185">Reference proteome</keyword>
<evidence type="ECO:0000256" key="1">
    <source>
        <dbReference type="SAM" id="Phobius"/>
    </source>
</evidence>
<keyword evidence="2" id="KW-0645">Protease</keyword>
<dbReference type="Gene3D" id="2.40.70.10">
    <property type="entry name" value="Acid Proteases"/>
    <property type="match status" value="1"/>
</dbReference>
<dbReference type="RefSeq" id="WP_245831958.1">
    <property type="nucleotide sequence ID" value="NZ_MPRJ01000008.1"/>
</dbReference>
<keyword evidence="2" id="KW-0378">Hydrolase</keyword>
<dbReference type="NCBIfam" id="TIGR02281">
    <property type="entry name" value="clan_AA_DTGA"/>
    <property type="match status" value="1"/>
</dbReference>
<dbReference type="InterPro" id="IPR021109">
    <property type="entry name" value="Peptidase_aspartic_dom_sf"/>
</dbReference>
<dbReference type="GO" id="GO:0004190">
    <property type="term" value="F:aspartic-type endopeptidase activity"/>
    <property type="evidence" value="ECO:0007669"/>
    <property type="project" value="InterPro"/>
</dbReference>
<name>A0A1T2KXC0_9GAMM</name>
<organism evidence="2 3">
    <name type="scientific">Solemya velesiana gill symbiont</name>
    <dbReference type="NCBI Taxonomy" id="1918948"/>
    <lineage>
        <taxon>Bacteria</taxon>
        <taxon>Pseudomonadati</taxon>
        <taxon>Pseudomonadota</taxon>
        <taxon>Gammaproteobacteria</taxon>
        <taxon>sulfur-oxidizing symbionts</taxon>
    </lineage>
</organism>
<comment type="caution">
    <text evidence="2">The sequence shown here is derived from an EMBL/GenBank/DDBJ whole genome shotgun (WGS) entry which is preliminary data.</text>
</comment>
<dbReference type="Proteomes" id="UP000190896">
    <property type="component" value="Unassembled WGS sequence"/>
</dbReference>
<dbReference type="InterPro" id="IPR034122">
    <property type="entry name" value="Retropepsin-like_bacterial"/>
</dbReference>
<keyword evidence="1" id="KW-1133">Transmembrane helix</keyword>
<proteinExistence type="predicted"/>
<accession>A0A1T2KXC0</accession>
<keyword evidence="1" id="KW-0812">Transmembrane</keyword>
<sequence length="176" mass="19053">MSGVGNKEGARRLGKGMMIGGWVLLIGLLTLLFQDQLERAVNPNSDIEVIVDEQGVREVVLERNRAGHYVASGRINGVPVVFLLDTGATDVAIPQVLADRIGLKRGPAFTSRTANGNVMSWRTVLDRVSLGSISVEGVRASILPTLLGDDEVLLGMSFLKKLELVQRDGSLTLRQY</sequence>
<feature type="transmembrane region" description="Helical" evidence="1">
    <location>
        <begin position="12"/>
        <end position="33"/>
    </location>
</feature>
<dbReference type="EMBL" id="MPRJ01000008">
    <property type="protein sequence ID" value="OOZ37507.1"/>
    <property type="molecule type" value="Genomic_DNA"/>
</dbReference>
<dbReference type="GO" id="GO:0006508">
    <property type="term" value="P:proteolysis"/>
    <property type="evidence" value="ECO:0007669"/>
    <property type="project" value="UniProtKB-KW"/>
</dbReference>